<reference evidence="1 2" key="1">
    <citation type="submission" date="2018-02" db="EMBL/GenBank/DDBJ databases">
        <title>Subsurface microbial communities from deep shales in Ohio and West Virginia, USA.</title>
        <authorList>
            <person name="Wrighton K."/>
        </authorList>
    </citation>
    <scope>NUCLEOTIDE SEQUENCE [LARGE SCALE GENOMIC DNA]</scope>
    <source>
        <strain evidence="1 2">OWC-G53F</strain>
    </source>
</reference>
<protein>
    <submittedName>
        <fullName evidence="1">Gas vesicle protein GvpG</fullName>
    </submittedName>
</protein>
<comment type="caution">
    <text evidence="1">The sequence shown here is derived from an EMBL/GenBank/DDBJ whole genome shotgun (WGS) entry which is preliminary data.</text>
</comment>
<evidence type="ECO:0000313" key="2">
    <source>
        <dbReference type="Proteomes" id="UP000238071"/>
    </source>
</evidence>
<dbReference type="Proteomes" id="UP000238071">
    <property type="component" value="Unassembled WGS sequence"/>
</dbReference>
<dbReference type="RefSeq" id="WP_104424674.1">
    <property type="nucleotide sequence ID" value="NZ_PTIY01000012.1"/>
</dbReference>
<keyword evidence="2" id="KW-1185">Reference proteome</keyword>
<evidence type="ECO:0000313" key="1">
    <source>
        <dbReference type="EMBL" id="PPK68249.1"/>
    </source>
</evidence>
<dbReference type="Pfam" id="PF05120">
    <property type="entry name" value="GvpG"/>
    <property type="match status" value="1"/>
</dbReference>
<organism evidence="1 2">
    <name type="scientific">Methylobacter tundripaludum</name>
    <dbReference type="NCBI Taxonomy" id="173365"/>
    <lineage>
        <taxon>Bacteria</taxon>
        <taxon>Pseudomonadati</taxon>
        <taxon>Pseudomonadota</taxon>
        <taxon>Gammaproteobacteria</taxon>
        <taxon>Methylococcales</taxon>
        <taxon>Methylococcaceae</taxon>
        <taxon>Methylobacter</taxon>
    </lineage>
</organism>
<dbReference type="EMBL" id="PTIY01000012">
    <property type="protein sequence ID" value="PPK68249.1"/>
    <property type="molecule type" value="Genomic_DNA"/>
</dbReference>
<dbReference type="InterPro" id="IPR007804">
    <property type="entry name" value="GvpG"/>
</dbReference>
<name>A0A2S6GST1_9GAMM</name>
<gene>
    <name evidence="1" type="ORF">B0F88_11281</name>
</gene>
<dbReference type="OrthoDB" id="8451655at2"/>
<accession>A0A2S6GST1</accession>
<sequence length="92" mass="10645">MLLVDDILFSPIKGIMWIFRQIHELAEEELAGEADRIRESLTELYMQLEAGQITEEEFEQQEAVLLDRLDALDEEDDMIGDAEDEDNEDATK</sequence>
<dbReference type="AlphaFoldDB" id="A0A2S6GST1"/>
<proteinExistence type="predicted"/>